<evidence type="ECO:0000256" key="1">
    <source>
        <dbReference type="SAM" id="SignalP"/>
    </source>
</evidence>
<feature type="chain" id="PRO_5039643834" description="Lipoprotein" evidence="1">
    <location>
        <begin position="31"/>
        <end position="229"/>
    </location>
</feature>
<organism evidence="2 3">
    <name type="scientific">Bifidobacterium oedipodis</name>
    <dbReference type="NCBI Taxonomy" id="2675322"/>
    <lineage>
        <taxon>Bacteria</taxon>
        <taxon>Bacillati</taxon>
        <taxon>Actinomycetota</taxon>
        <taxon>Actinomycetes</taxon>
        <taxon>Bifidobacteriales</taxon>
        <taxon>Bifidobacteriaceae</taxon>
        <taxon>Bifidobacterium</taxon>
    </lineage>
</organism>
<keyword evidence="3" id="KW-1185">Reference proteome</keyword>
<dbReference type="AlphaFoldDB" id="A0A7Y0EPU6"/>
<protein>
    <recommendedName>
        <fullName evidence="4">Lipoprotein</fullName>
    </recommendedName>
</protein>
<reference evidence="2 3" key="1">
    <citation type="submission" date="2020-02" db="EMBL/GenBank/DDBJ databases">
        <title>Characterization of phylogenetic diversity of novel bifidobacterial species isolated in Czech ZOOs.</title>
        <authorList>
            <person name="Lugli G.A."/>
            <person name="Vera N.B."/>
            <person name="Ventura M."/>
        </authorList>
    </citation>
    <scope>NUCLEOTIDE SEQUENCE [LARGE SCALE GENOMIC DNA]</scope>
    <source>
        <strain evidence="2 3">DSM 109957</strain>
    </source>
</reference>
<dbReference type="EMBL" id="JAAIII010000004">
    <property type="protein sequence ID" value="NMM94229.1"/>
    <property type="molecule type" value="Genomic_DNA"/>
</dbReference>
<evidence type="ECO:0000313" key="2">
    <source>
        <dbReference type="EMBL" id="NMM94229.1"/>
    </source>
</evidence>
<comment type="caution">
    <text evidence="2">The sequence shown here is derived from an EMBL/GenBank/DDBJ whole genome shotgun (WGS) entry which is preliminary data.</text>
</comment>
<evidence type="ECO:0000313" key="3">
    <source>
        <dbReference type="Proteomes" id="UP000532194"/>
    </source>
</evidence>
<name>A0A7Y0EPU6_9BIFI</name>
<gene>
    <name evidence="2" type="ORF">G1C95_1416</name>
</gene>
<feature type="signal peptide" evidence="1">
    <location>
        <begin position="1"/>
        <end position="30"/>
    </location>
</feature>
<dbReference type="PROSITE" id="PS51257">
    <property type="entry name" value="PROKAR_LIPOPROTEIN"/>
    <property type="match status" value="1"/>
</dbReference>
<proteinExistence type="predicted"/>
<keyword evidence="1" id="KW-0732">Signal</keyword>
<evidence type="ECO:0008006" key="4">
    <source>
        <dbReference type="Google" id="ProtNLM"/>
    </source>
</evidence>
<dbReference type="Proteomes" id="UP000532194">
    <property type="component" value="Unassembled WGS sequence"/>
</dbReference>
<accession>A0A7Y0EPU6</accession>
<sequence length="229" mass="26110">MRNQAKPYKLPMIMTSCMLAAMLLCGCGNIAVQQEEFTDDAAVGMADIAQTMLSDDRITRSETQQAIENIVRCYEERSLAGEYAVNLDIYPWMFGGSIGLSTTHPDFQRLPDILDDETRKLAEQQGSIISRIQSQCNAPYQDVYDWIFAHADLSEYELKRYEDVLLCTANAAPTLYRRIDSQWREHEDRDIMLSQIKPYPANAQEQAEYERFVECQVHGTTPLVTFGVS</sequence>